<evidence type="ECO:0000256" key="1">
    <source>
        <dbReference type="SAM" id="Phobius"/>
    </source>
</evidence>
<name>A0A1C3EDB4_9GAMM</name>
<organism evidence="2 3">
    <name type="scientific">Veronia pacifica</name>
    <dbReference type="NCBI Taxonomy" id="1080227"/>
    <lineage>
        <taxon>Bacteria</taxon>
        <taxon>Pseudomonadati</taxon>
        <taxon>Pseudomonadota</taxon>
        <taxon>Gammaproteobacteria</taxon>
        <taxon>Vibrionales</taxon>
        <taxon>Vibrionaceae</taxon>
        <taxon>Veronia</taxon>
    </lineage>
</organism>
<proteinExistence type="predicted"/>
<gene>
    <name evidence="2" type="ORF">A8L45_17850</name>
</gene>
<dbReference type="EMBL" id="LYBM01000039">
    <property type="protein sequence ID" value="ODA31225.1"/>
    <property type="molecule type" value="Genomic_DNA"/>
</dbReference>
<evidence type="ECO:0000313" key="2">
    <source>
        <dbReference type="EMBL" id="ODA31225.1"/>
    </source>
</evidence>
<reference evidence="2 3" key="1">
    <citation type="submission" date="2016-05" db="EMBL/GenBank/DDBJ databases">
        <title>Genomic Taxonomy of the Vibrionaceae.</title>
        <authorList>
            <person name="Gomez-Gil B."/>
            <person name="Enciso-Ibarra J."/>
        </authorList>
    </citation>
    <scope>NUCLEOTIDE SEQUENCE [LARGE SCALE GENOMIC DNA]</scope>
    <source>
        <strain evidence="2 3">CAIM 1920</strain>
    </source>
</reference>
<feature type="transmembrane region" description="Helical" evidence="1">
    <location>
        <begin position="90"/>
        <end position="112"/>
    </location>
</feature>
<evidence type="ECO:0000313" key="3">
    <source>
        <dbReference type="Proteomes" id="UP000094936"/>
    </source>
</evidence>
<sequence>MNQTLALFKAELLFQTKSGFLIVGSIVTILWLCILVFIPETSVSTLLGLVLTLDVSSVALIFCMGSHLIEKRQNVLSAFSVTPLIIGNKIWTRVTLISLMTLFISSVVTLLFATPSDVVDILFVCAVNSVFFSVAGYLLAIHTNNISQLIVRLGLVSPLWLLPYLSYFDIFYHPAFYLAPSFGMTMMIATHSQYGGITIPNLLSALFWLLSFSCWLQYAYPRSLSRS</sequence>
<keyword evidence="1" id="KW-1133">Transmembrane helix</keyword>
<dbReference type="STRING" id="1080227.A8L45_17850"/>
<feature type="transmembrane region" description="Helical" evidence="1">
    <location>
        <begin position="149"/>
        <end position="165"/>
    </location>
</feature>
<dbReference type="Proteomes" id="UP000094936">
    <property type="component" value="Unassembled WGS sequence"/>
</dbReference>
<evidence type="ECO:0008006" key="4">
    <source>
        <dbReference type="Google" id="ProtNLM"/>
    </source>
</evidence>
<feature type="transmembrane region" description="Helical" evidence="1">
    <location>
        <begin position="20"/>
        <end position="39"/>
    </location>
</feature>
<keyword evidence="1" id="KW-0812">Transmembrane</keyword>
<dbReference type="AlphaFoldDB" id="A0A1C3EDB4"/>
<feature type="transmembrane region" description="Helical" evidence="1">
    <location>
        <begin position="202"/>
        <end position="220"/>
    </location>
</feature>
<feature type="transmembrane region" description="Helical" evidence="1">
    <location>
        <begin position="118"/>
        <end position="140"/>
    </location>
</feature>
<feature type="transmembrane region" description="Helical" evidence="1">
    <location>
        <begin position="45"/>
        <end position="69"/>
    </location>
</feature>
<keyword evidence="3" id="KW-1185">Reference proteome</keyword>
<dbReference type="RefSeq" id="WP_068904724.1">
    <property type="nucleotide sequence ID" value="NZ_JBHUIF010000029.1"/>
</dbReference>
<keyword evidence="1" id="KW-0472">Membrane</keyword>
<accession>A0A1C3EDB4</accession>
<protein>
    <recommendedName>
        <fullName evidence="4">ABC transporter permease</fullName>
    </recommendedName>
</protein>
<dbReference type="OrthoDB" id="7059558at2"/>
<comment type="caution">
    <text evidence="2">The sequence shown here is derived from an EMBL/GenBank/DDBJ whole genome shotgun (WGS) entry which is preliminary data.</text>
</comment>